<keyword evidence="1" id="KW-0175">Coiled coil</keyword>
<gene>
    <name evidence="3" type="ORF">BDV98DRAFT_606145</name>
</gene>
<dbReference type="AlphaFoldDB" id="A0A5C3QB21"/>
<dbReference type="Gene3D" id="1.20.1280.50">
    <property type="match status" value="1"/>
</dbReference>
<keyword evidence="4" id="KW-1185">Reference proteome</keyword>
<dbReference type="SUPFAM" id="SSF52047">
    <property type="entry name" value="RNI-like"/>
    <property type="match status" value="1"/>
</dbReference>
<dbReference type="OrthoDB" id="3266451at2759"/>
<feature type="coiled-coil region" evidence="1">
    <location>
        <begin position="76"/>
        <end position="110"/>
    </location>
</feature>
<name>A0A5C3QB21_9AGAR</name>
<organism evidence="3 4">
    <name type="scientific">Pterulicium gracile</name>
    <dbReference type="NCBI Taxonomy" id="1884261"/>
    <lineage>
        <taxon>Eukaryota</taxon>
        <taxon>Fungi</taxon>
        <taxon>Dikarya</taxon>
        <taxon>Basidiomycota</taxon>
        <taxon>Agaricomycotina</taxon>
        <taxon>Agaricomycetes</taxon>
        <taxon>Agaricomycetidae</taxon>
        <taxon>Agaricales</taxon>
        <taxon>Pleurotineae</taxon>
        <taxon>Pterulaceae</taxon>
        <taxon>Pterulicium</taxon>
    </lineage>
</organism>
<sequence>MKQTHEVHGTPRPPSAGQNPEVAGTDEGPRGHSVCEVSEELNGPACFGCGLANAQNACTIAPLLPAQRCDYSSGNLRSARETVREAKMKLDNLDHAIDHLRKRKEELQVTVSLYNTYLAPVSRLPDDVLLLIFAILRDDSQDSGCRDEPWKAAATCIRWRTLALSCSTLWDDIKLDMNSNAFITKGRVLVECRRAEAQLDRTGLQTPLSCGLHISRNKNVLRGVSTDYLPTLESTFRRLVDNLHRCSRIKVTGSAHSSWELFPERSPTYVSLHTLEVCNNFWLLSGFFRDTPVLRNLTLSYVRLTRSLPPRWQTVRFMELKECATTANKLITILRATQQLQTLILHPTVRSDANDHDYTNIPPNTALAHLPCLRTLKLHFRLPVWMTGYDKLALHIALRHIRAPRLANISLRYPLQDDVSVVRGFITESDISSSIEDLSFEEPSVADTVKSLSDFLPQLSSLKSLVVISKESRLNATSLLTTLQWHDKSADAPSGSQEATRSTKTCPALERLSLRYLTVDPNGLRSMVESRLSQEKDRSATTTSLDLPAQLRFVTLSKLKFEGGSSKGDHLQWFKELEESKKVNQS</sequence>
<evidence type="ECO:0000313" key="3">
    <source>
        <dbReference type="EMBL" id="TFK99275.1"/>
    </source>
</evidence>
<reference evidence="3 4" key="1">
    <citation type="journal article" date="2019" name="Nat. Ecol. Evol.">
        <title>Megaphylogeny resolves global patterns of mushroom evolution.</title>
        <authorList>
            <person name="Varga T."/>
            <person name="Krizsan K."/>
            <person name="Foldi C."/>
            <person name="Dima B."/>
            <person name="Sanchez-Garcia M."/>
            <person name="Sanchez-Ramirez S."/>
            <person name="Szollosi G.J."/>
            <person name="Szarkandi J.G."/>
            <person name="Papp V."/>
            <person name="Albert L."/>
            <person name="Andreopoulos W."/>
            <person name="Angelini C."/>
            <person name="Antonin V."/>
            <person name="Barry K.W."/>
            <person name="Bougher N.L."/>
            <person name="Buchanan P."/>
            <person name="Buyck B."/>
            <person name="Bense V."/>
            <person name="Catcheside P."/>
            <person name="Chovatia M."/>
            <person name="Cooper J."/>
            <person name="Damon W."/>
            <person name="Desjardin D."/>
            <person name="Finy P."/>
            <person name="Geml J."/>
            <person name="Haridas S."/>
            <person name="Hughes K."/>
            <person name="Justo A."/>
            <person name="Karasinski D."/>
            <person name="Kautmanova I."/>
            <person name="Kiss B."/>
            <person name="Kocsube S."/>
            <person name="Kotiranta H."/>
            <person name="LaButti K.M."/>
            <person name="Lechner B.E."/>
            <person name="Liimatainen K."/>
            <person name="Lipzen A."/>
            <person name="Lukacs Z."/>
            <person name="Mihaltcheva S."/>
            <person name="Morgado L.N."/>
            <person name="Niskanen T."/>
            <person name="Noordeloos M.E."/>
            <person name="Ohm R.A."/>
            <person name="Ortiz-Santana B."/>
            <person name="Ovrebo C."/>
            <person name="Racz N."/>
            <person name="Riley R."/>
            <person name="Savchenko A."/>
            <person name="Shiryaev A."/>
            <person name="Soop K."/>
            <person name="Spirin V."/>
            <person name="Szebenyi C."/>
            <person name="Tomsovsky M."/>
            <person name="Tulloss R.E."/>
            <person name="Uehling J."/>
            <person name="Grigoriev I.V."/>
            <person name="Vagvolgyi C."/>
            <person name="Papp T."/>
            <person name="Martin F.M."/>
            <person name="Miettinen O."/>
            <person name="Hibbett D.S."/>
            <person name="Nagy L.G."/>
        </authorList>
    </citation>
    <scope>NUCLEOTIDE SEQUENCE [LARGE SCALE GENOMIC DNA]</scope>
    <source>
        <strain evidence="3 4">CBS 309.79</strain>
    </source>
</reference>
<evidence type="ECO:0000256" key="1">
    <source>
        <dbReference type="SAM" id="Coils"/>
    </source>
</evidence>
<accession>A0A5C3QB21</accession>
<proteinExistence type="predicted"/>
<feature type="region of interest" description="Disordered" evidence="2">
    <location>
        <begin position="1"/>
        <end position="33"/>
    </location>
</feature>
<evidence type="ECO:0000313" key="4">
    <source>
        <dbReference type="Proteomes" id="UP000305067"/>
    </source>
</evidence>
<dbReference type="Proteomes" id="UP000305067">
    <property type="component" value="Unassembled WGS sequence"/>
</dbReference>
<dbReference type="EMBL" id="ML178834">
    <property type="protein sequence ID" value="TFK99275.1"/>
    <property type="molecule type" value="Genomic_DNA"/>
</dbReference>
<evidence type="ECO:0000256" key="2">
    <source>
        <dbReference type="SAM" id="MobiDB-lite"/>
    </source>
</evidence>
<protein>
    <submittedName>
        <fullName evidence="3">Uncharacterized protein</fullName>
    </submittedName>
</protein>